<dbReference type="Proteomes" id="UP000433652">
    <property type="component" value="Unassembled WGS sequence"/>
</dbReference>
<organism evidence="2 3">
    <name type="scientific">Croceibacterium salegens</name>
    <dbReference type="NCBI Taxonomy" id="1737568"/>
    <lineage>
        <taxon>Bacteria</taxon>
        <taxon>Pseudomonadati</taxon>
        <taxon>Pseudomonadota</taxon>
        <taxon>Alphaproteobacteria</taxon>
        <taxon>Sphingomonadales</taxon>
        <taxon>Erythrobacteraceae</taxon>
        <taxon>Croceibacterium</taxon>
    </lineage>
</organism>
<dbReference type="InterPro" id="IPR009875">
    <property type="entry name" value="PilZ_domain"/>
</dbReference>
<evidence type="ECO:0000259" key="1">
    <source>
        <dbReference type="Pfam" id="PF07238"/>
    </source>
</evidence>
<feature type="domain" description="PilZ" evidence="1">
    <location>
        <begin position="131"/>
        <end position="206"/>
    </location>
</feature>
<keyword evidence="3" id="KW-1185">Reference proteome</keyword>
<dbReference type="OrthoDB" id="7449195at2"/>
<protein>
    <recommendedName>
        <fullName evidence="1">PilZ domain-containing protein</fullName>
    </recommendedName>
</protein>
<comment type="caution">
    <text evidence="2">The sequence shown here is derived from an EMBL/GenBank/DDBJ whole genome shotgun (WGS) entry which is preliminary data.</text>
</comment>
<dbReference type="RefSeq" id="WP_159791249.1">
    <property type="nucleotide sequence ID" value="NZ_WTYM01000009.1"/>
</dbReference>
<sequence length="208" mass="23816">MDQDRASIKSSAEVPAEATHLVVDLTKGVFDQALLVLWKFVTEPMRDGTRWANWEEFRGPEDLRSSLVDQPRLFLDLSRMALRVGRISTREVEILKSAIGVLEASRLFEEHEDAPIFVHWGERRKADMAEQRLIRRHDASIMSYAKANGLRHRVQLQNLSESGAMIIGLFKMTEGQSVEVRVDEEIWKEGVVRWSLQDRCGVQFLSPG</sequence>
<evidence type="ECO:0000313" key="2">
    <source>
        <dbReference type="EMBL" id="MXO57950.1"/>
    </source>
</evidence>
<proteinExistence type="predicted"/>
<dbReference type="GO" id="GO:0035438">
    <property type="term" value="F:cyclic-di-GMP binding"/>
    <property type="evidence" value="ECO:0007669"/>
    <property type="project" value="InterPro"/>
</dbReference>
<dbReference type="Pfam" id="PF07238">
    <property type="entry name" value="PilZ"/>
    <property type="match status" value="1"/>
</dbReference>
<name>A0A6I4SS65_9SPHN</name>
<gene>
    <name evidence="2" type="ORF">GRI89_00105</name>
</gene>
<accession>A0A6I4SS65</accession>
<dbReference type="SUPFAM" id="SSF141371">
    <property type="entry name" value="PilZ domain-like"/>
    <property type="match status" value="1"/>
</dbReference>
<dbReference type="AlphaFoldDB" id="A0A6I4SS65"/>
<dbReference type="EMBL" id="WTYM01000009">
    <property type="protein sequence ID" value="MXO57950.1"/>
    <property type="molecule type" value="Genomic_DNA"/>
</dbReference>
<evidence type="ECO:0000313" key="3">
    <source>
        <dbReference type="Proteomes" id="UP000433652"/>
    </source>
</evidence>
<reference evidence="2 3" key="1">
    <citation type="submission" date="2019-12" db="EMBL/GenBank/DDBJ databases">
        <title>Genomic-based taxomic classification of the family Erythrobacteraceae.</title>
        <authorList>
            <person name="Xu L."/>
        </authorList>
    </citation>
    <scope>NUCLEOTIDE SEQUENCE [LARGE SCALE GENOMIC DNA]</scope>
    <source>
        <strain evidence="2 3">MCCC 1K01500</strain>
    </source>
</reference>